<sequence>MSDQEKSGRRTLAEFHAALKAEGKWDEFQAMRKAKSEELAKRKAELDAAQAPLVEALRATGLDVNSVWNLVNTAEPYPEAIPVLFEHLYKPYPERIVEGILRALAVPDSRPRWPELLDLFEKYPSQATSGLRWAAGCALSASADDGVIGEVMRIVADPRYGFERLAFLDVLARSNNARAKMMLHELRDDPVLGKEIKKQRRMNRLSKKKPSP</sequence>
<evidence type="ECO:0000313" key="1">
    <source>
        <dbReference type="EMBL" id="NII05428.1"/>
    </source>
</evidence>
<comment type="caution">
    <text evidence="1">The sequence shown here is derived from an EMBL/GenBank/DDBJ whole genome shotgun (WGS) entry which is preliminary data.</text>
</comment>
<dbReference type="RefSeq" id="WP_166946540.1">
    <property type="nucleotide sequence ID" value="NZ_CP077072.1"/>
</dbReference>
<dbReference type="AlphaFoldDB" id="A0A7X5U7P7"/>
<proteinExistence type="predicted"/>
<evidence type="ECO:0008006" key="3">
    <source>
        <dbReference type="Google" id="ProtNLM"/>
    </source>
</evidence>
<gene>
    <name evidence="1" type="ORF">HBF25_03370</name>
</gene>
<evidence type="ECO:0000313" key="2">
    <source>
        <dbReference type="Proteomes" id="UP000490980"/>
    </source>
</evidence>
<reference evidence="1 2" key="1">
    <citation type="submission" date="2020-03" db="EMBL/GenBank/DDBJ databases">
        <authorList>
            <person name="Lai Q."/>
        </authorList>
    </citation>
    <scope>NUCLEOTIDE SEQUENCE [LARGE SCALE GENOMIC DNA]</scope>
    <source>
        <strain evidence="1 2">CCUG 25036</strain>
    </source>
</reference>
<protein>
    <recommendedName>
        <fullName evidence="3">HEAT repeat domain-containing protein</fullName>
    </recommendedName>
</protein>
<name>A0A7X5U7P7_9GAMM</name>
<keyword evidence="2" id="KW-1185">Reference proteome</keyword>
<dbReference type="EMBL" id="JAARLZ010000002">
    <property type="protein sequence ID" value="NII05428.1"/>
    <property type="molecule type" value="Genomic_DNA"/>
</dbReference>
<accession>A0A7X5U7P7</accession>
<organism evidence="1 2">
    <name type="scientific">Luteibacter anthropi</name>
    <dbReference type="NCBI Taxonomy" id="564369"/>
    <lineage>
        <taxon>Bacteria</taxon>
        <taxon>Pseudomonadati</taxon>
        <taxon>Pseudomonadota</taxon>
        <taxon>Gammaproteobacteria</taxon>
        <taxon>Lysobacterales</taxon>
        <taxon>Rhodanobacteraceae</taxon>
        <taxon>Luteibacter</taxon>
    </lineage>
</organism>
<dbReference type="Proteomes" id="UP000490980">
    <property type="component" value="Unassembled WGS sequence"/>
</dbReference>